<keyword evidence="4" id="KW-0812">Transmembrane</keyword>
<organism evidence="5">
    <name type="scientific">Ditylum brightwellii</name>
    <dbReference type="NCBI Taxonomy" id="49249"/>
    <lineage>
        <taxon>Eukaryota</taxon>
        <taxon>Sar</taxon>
        <taxon>Stramenopiles</taxon>
        <taxon>Ochrophyta</taxon>
        <taxon>Bacillariophyta</taxon>
        <taxon>Mediophyceae</taxon>
        <taxon>Lithodesmiophycidae</taxon>
        <taxon>Lithodesmiales</taxon>
        <taxon>Lithodesmiaceae</taxon>
        <taxon>Ditylum</taxon>
    </lineage>
</organism>
<accession>A0A7S4VIB0</accession>
<feature type="transmembrane region" description="Helical" evidence="4">
    <location>
        <begin position="167"/>
        <end position="188"/>
    </location>
</feature>
<dbReference type="GO" id="GO:0005096">
    <property type="term" value="F:GTPase activator activity"/>
    <property type="evidence" value="ECO:0007669"/>
    <property type="project" value="UniProtKB-KW"/>
</dbReference>
<dbReference type="InterPro" id="IPR027038">
    <property type="entry name" value="RanGap"/>
</dbReference>
<keyword evidence="1" id="KW-0343">GTPase activation</keyword>
<evidence type="ECO:0000256" key="2">
    <source>
        <dbReference type="ARBA" id="ARBA00022614"/>
    </source>
</evidence>
<name>A0A7S4VIB0_9STRA</name>
<protein>
    <submittedName>
        <fullName evidence="5">Uncharacterized protein</fullName>
    </submittedName>
</protein>
<dbReference type="GO" id="GO:0031267">
    <property type="term" value="F:small GTPase binding"/>
    <property type="evidence" value="ECO:0007669"/>
    <property type="project" value="TreeGrafter"/>
</dbReference>
<sequence length="600" mass="67115">MLEEKQNTVKKYRVVGLNGGWDLKKCPLMTQLGTQGCGAVFGLSFTTVLQVEQFQIVDDGAGWSRRFYPQGNGSLGFSRALEGDLGHGEGINWRVSVSTGTQISVYFDEQNVVWTLAALDPKFEMPAQSGKELSTIHDVSFATQLSVDPDNVLSRLMLMSACMRAQVCIMCMHAIPYIIMALLAKWAAETAPLQMDVNIYDHDEITEWLNAGLIYLMIIFPVVLNAKKSSERVLEIMAFASKIHHSSHKYGKRIKVAAMCEIANILQPFFALVLSMYVAIFLSENIFLNVVLNVLALEFIANLDDALIHTFISRIYDHSTVSLAILQIDYSVNEDDEFWAESNSSKRAVREKLKTDNKNNLIWMLLTSSSSGLGLLGRLQDGRECVNSFSLQIGILDWFTISDEEIIQNGALFMEGTSDGIWAHCVSKQQRALLFKHYPEVTINRPWFGCVNVAGMGLRHSHVDFIAHILNNNTDALSLDASENNFGDDAVMTLFEKLEHNKTLKKINLANCYITNQCAIAIADSLRRNTSLRHCWLSNNFEIRDSGALALALALAKDGDDDVNNTLLAVHMMGTNVSEECQKRCTYLSNGRIIFQEKYT</sequence>
<dbReference type="AlphaFoldDB" id="A0A7S4VIB0"/>
<dbReference type="InterPro" id="IPR032675">
    <property type="entry name" value="LRR_dom_sf"/>
</dbReference>
<proteinExistence type="predicted"/>
<dbReference type="GO" id="GO:0006913">
    <property type="term" value="P:nucleocytoplasmic transport"/>
    <property type="evidence" value="ECO:0007669"/>
    <property type="project" value="TreeGrafter"/>
</dbReference>
<evidence type="ECO:0000313" key="5">
    <source>
        <dbReference type="EMBL" id="CAE4585545.1"/>
    </source>
</evidence>
<feature type="transmembrane region" description="Helical" evidence="4">
    <location>
        <begin position="256"/>
        <end position="280"/>
    </location>
</feature>
<evidence type="ECO:0000256" key="1">
    <source>
        <dbReference type="ARBA" id="ARBA00022468"/>
    </source>
</evidence>
<dbReference type="EMBL" id="HBNS01004626">
    <property type="protein sequence ID" value="CAE4585545.1"/>
    <property type="molecule type" value="Transcribed_RNA"/>
</dbReference>
<dbReference type="Gene3D" id="3.80.10.10">
    <property type="entry name" value="Ribonuclease Inhibitor"/>
    <property type="match status" value="1"/>
</dbReference>
<keyword evidence="4" id="KW-0472">Membrane</keyword>
<dbReference type="PANTHER" id="PTHR24113:SF12">
    <property type="entry name" value="RAN GTPASE-ACTIVATING PROTEIN 1"/>
    <property type="match status" value="1"/>
</dbReference>
<reference evidence="5" key="1">
    <citation type="submission" date="2021-01" db="EMBL/GenBank/DDBJ databases">
        <authorList>
            <person name="Corre E."/>
            <person name="Pelletier E."/>
            <person name="Niang G."/>
            <person name="Scheremetjew M."/>
            <person name="Finn R."/>
            <person name="Kale V."/>
            <person name="Holt S."/>
            <person name="Cochrane G."/>
            <person name="Meng A."/>
            <person name="Brown T."/>
            <person name="Cohen L."/>
        </authorList>
    </citation>
    <scope>NUCLEOTIDE SEQUENCE</scope>
    <source>
        <strain evidence="5">GSO104</strain>
    </source>
</reference>
<evidence type="ECO:0000256" key="3">
    <source>
        <dbReference type="ARBA" id="ARBA00022737"/>
    </source>
</evidence>
<keyword evidence="2" id="KW-0433">Leucine-rich repeat</keyword>
<keyword evidence="3" id="KW-0677">Repeat</keyword>
<dbReference type="GO" id="GO:0005829">
    <property type="term" value="C:cytosol"/>
    <property type="evidence" value="ECO:0007669"/>
    <property type="project" value="TreeGrafter"/>
</dbReference>
<feature type="transmembrane region" description="Helical" evidence="4">
    <location>
        <begin position="208"/>
        <end position="226"/>
    </location>
</feature>
<keyword evidence="4" id="KW-1133">Transmembrane helix</keyword>
<dbReference type="GO" id="GO:0048471">
    <property type="term" value="C:perinuclear region of cytoplasm"/>
    <property type="evidence" value="ECO:0007669"/>
    <property type="project" value="TreeGrafter"/>
</dbReference>
<dbReference type="SMART" id="SM00368">
    <property type="entry name" value="LRR_RI"/>
    <property type="match status" value="3"/>
</dbReference>
<gene>
    <name evidence="5" type="ORF">DBRI00130_LOCUS3746</name>
</gene>
<dbReference type="SUPFAM" id="SSF52047">
    <property type="entry name" value="RNI-like"/>
    <property type="match status" value="1"/>
</dbReference>
<dbReference type="PANTHER" id="PTHR24113">
    <property type="entry name" value="RAN GTPASE-ACTIVATING PROTEIN 1"/>
    <property type="match status" value="1"/>
</dbReference>
<evidence type="ECO:0000256" key="4">
    <source>
        <dbReference type="SAM" id="Phobius"/>
    </source>
</evidence>
<dbReference type="GO" id="GO:0005634">
    <property type="term" value="C:nucleus"/>
    <property type="evidence" value="ECO:0007669"/>
    <property type="project" value="TreeGrafter"/>
</dbReference>